<dbReference type="GO" id="GO:0005041">
    <property type="term" value="F:low-density lipoprotein particle receptor activity"/>
    <property type="evidence" value="ECO:0007669"/>
    <property type="project" value="InterPro"/>
</dbReference>
<evidence type="ECO:0000256" key="9">
    <source>
        <dbReference type="ARBA" id="ARBA00023136"/>
    </source>
</evidence>
<organism evidence="17 18">
    <name type="scientific">Fukomys damarensis</name>
    <name type="common">Damaraland mole rat</name>
    <name type="synonym">Cryptomys damarensis</name>
    <dbReference type="NCBI Taxonomy" id="885580"/>
    <lineage>
        <taxon>Eukaryota</taxon>
        <taxon>Metazoa</taxon>
        <taxon>Chordata</taxon>
        <taxon>Craniata</taxon>
        <taxon>Vertebrata</taxon>
        <taxon>Euteleostomi</taxon>
        <taxon>Mammalia</taxon>
        <taxon>Eutheria</taxon>
        <taxon>Euarchontoglires</taxon>
        <taxon>Glires</taxon>
        <taxon>Rodentia</taxon>
        <taxon>Hystricomorpha</taxon>
        <taxon>Bathyergidae</taxon>
        <taxon>Fukomys</taxon>
    </lineage>
</organism>
<keyword evidence="4" id="KW-0145">Chemotaxis</keyword>
<dbReference type="GO" id="GO:0006898">
    <property type="term" value="P:receptor-mediated endocytosis"/>
    <property type="evidence" value="ECO:0007669"/>
    <property type="project" value="InterPro"/>
</dbReference>
<dbReference type="GO" id="GO:0034341">
    <property type="term" value="P:response to type II interferon"/>
    <property type="evidence" value="ECO:0007669"/>
    <property type="project" value="InterPro"/>
</dbReference>
<dbReference type="EMBL" id="KN123896">
    <property type="protein sequence ID" value="KFO22916.1"/>
    <property type="molecule type" value="Genomic_DNA"/>
</dbReference>
<evidence type="ECO:0000256" key="14">
    <source>
        <dbReference type="SAM" id="Phobius"/>
    </source>
</evidence>
<evidence type="ECO:0000256" key="5">
    <source>
        <dbReference type="ARBA" id="ARBA00022514"/>
    </source>
</evidence>
<dbReference type="AlphaFoldDB" id="A0A091DJD8"/>
<keyword evidence="9 14" id="KW-0472">Membrane</keyword>
<evidence type="ECO:0000256" key="10">
    <source>
        <dbReference type="ARBA" id="ARBA00023157"/>
    </source>
</evidence>
<evidence type="ECO:0000256" key="3">
    <source>
        <dbReference type="ARBA" id="ARBA00017995"/>
    </source>
</evidence>
<dbReference type="GO" id="GO:0010818">
    <property type="term" value="P:T cell chemotaxis"/>
    <property type="evidence" value="ECO:0007669"/>
    <property type="project" value="TreeGrafter"/>
</dbReference>
<dbReference type="PANTHER" id="PTHR14385:SF0">
    <property type="entry name" value="C-X-C MOTIF CHEMOKINE 16"/>
    <property type="match status" value="1"/>
</dbReference>
<proteinExistence type="inferred from homology"/>
<evidence type="ECO:0000256" key="15">
    <source>
        <dbReference type="SAM" id="SignalP"/>
    </source>
</evidence>
<evidence type="ECO:0000256" key="1">
    <source>
        <dbReference type="ARBA" id="ARBA00004479"/>
    </source>
</evidence>
<name>A0A091DJD8_FUKDA</name>
<feature type="transmembrane region" description="Helical" evidence="14">
    <location>
        <begin position="201"/>
        <end position="222"/>
    </location>
</feature>
<evidence type="ECO:0000313" key="18">
    <source>
        <dbReference type="Proteomes" id="UP000028990"/>
    </source>
</evidence>
<gene>
    <name evidence="17" type="ORF">H920_15682</name>
</gene>
<evidence type="ECO:0000259" key="16">
    <source>
        <dbReference type="Pfam" id="PF20902"/>
    </source>
</evidence>
<keyword evidence="11" id="KW-0325">Glycoprotein</keyword>
<dbReference type="InterPro" id="IPR026296">
    <property type="entry name" value="CXCL16"/>
</dbReference>
<dbReference type="eggNOG" id="ENOG502T0B7">
    <property type="taxonomic scope" value="Eukaryota"/>
</dbReference>
<dbReference type="InterPro" id="IPR048585">
    <property type="entry name" value="CXCL16_dom"/>
</dbReference>
<evidence type="ECO:0000313" key="17">
    <source>
        <dbReference type="EMBL" id="KFO22916.1"/>
    </source>
</evidence>
<feature type="domain" description="C-X-C motif chemokine 16" evidence="16">
    <location>
        <begin position="23"/>
        <end position="114"/>
    </location>
</feature>
<protein>
    <recommendedName>
        <fullName evidence="3">C-X-C motif chemokine 16</fullName>
    </recommendedName>
    <alternativeName>
        <fullName evidence="12">Transmembrane chemokine CXCL16</fullName>
    </alternativeName>
</protein>
<feature type="region of interest" description="Disordered" evidence="13">
    <location>
        <begin position="123"/>
        <end position="145"/>
    </location>
</feature>
<dbReference type="GO" id="GO:0008009">
    <property type="term" value="F:chemokine activity"/>
    <property type="evidence" value="ECO:0007669"/>
    <property type="project" value="InterPro"/>
</dbReference>
<dbReference type="PANTHER" id="PTHR14385">
    <property type="entry name" value="CXC CHEMOKINE LIGAND"/>
    <property type="match status" value="1"/>
</dbReference>
<feature type="signal peptide" evidence="15">
    <location>
        <begin position="1"/>
        <end position="25"/>
    </location>
</feature>
<evidence type="ECO:0000256" key="8">
    <source>
        <dbReference type="ARBA" id="ARBA00022989"/>
    </source>
</evidence>
<sequence>MRRGWGPRPRALLLLLTLVAQPGDGNRSSAAGGCHCSRRIPSSSSPQVEFTKHLQKYTKAYSHCGVYIRFQLPSRSVCGDSRDQWVLTLMSCLDLRECGHAYWENLAHQKHLSSPGMLISRPTEGVPQDRSTHTQKYPPSALPFTEKPTLLPGTQSLEKEPTLLKEITTSLVGCNLGAGHEAKENQKQLEGKAGATSGTSAVVPVLSLLVIVFFLIGVILYMQCKRKRGQPAQYSPGVMACV</sequence>
<keyword evidence="7 15" id="KW-0732">Signal</keyword>
<comment type="similarity">
    <text evidence="2">Belongs to the intercrine alpha (chemokine CxC) family.</text>
</comment>
<keyword evidence="8 14" id="KW-1133">Transmembrane helix</keyword>
<keyword evidence="10" id="KW-1015">Disulfide bond</keyword>
<evidence type="ECO:0000256" key="11">
    <source>
        <dbReference type="ARBA" id="ARBA00023180"/>
    </source>
</evidence>
<accession>A0A091DJD8</accession>
<evidence type="ECO:0000256" key="6">
    <source>
        <dbReference type="ARBA" id="ARBA00022692"/>
    </source>
</evidence>
<dbReference type="GO" id="GO:0030307">
    <property type="term" value="P:positive regulation of cell growth"/>
    <property type="evidence" value="ECO:0007669"/>
    <property type="project" value="InterPro"/>
</dbReference>
<dbReference type="GO" id="GO:0005615">
    <property type="term" value="C:extracellular space"/>
    <property type="evidence" value="ECO:0007669"/>
    <property type="project" value="UniProtKB-KW"/>
</dbReference>
<evidence type="ECO:0000256" key="4">
    <source>
        <dbReference type="ARBA" id="ARBA00022500"/>
    </source>
</evidence>
<dbReference type="Pfam" id="PF20902">
    <property type="entry name" value="CXCL16"/>
    <property type="match status" value="1"/>
</dbReference>
<keyword evidence="6 14" id="KW-0812">Transmembrane</keyword>
<comment type="subcellular location">
    <subcellularLocation>
        <location evidence="1">Membrane</location>
        <topology evidence="1">Single-pass type I membrane protein</topology>
    </subcellularLocation>
</comment>
<evidence type="ECO:0000256" key="7">
    <source>
        <dbReference type="ARBA" id="ARBA00022729"/>
    </source>
</evidence>
<dbReference type="GO" id="GO:0034612">
    <property type="term" value="P:response to tumor necrosis factor"/>
    <property type="evidence" value="ECO:0007669"/>
    <property type="project" value="InterPro"/>
</dbReference>
<keyword evidence="5" id="KW-0202">Cytokine</keyword>
<dbReference type="Proteomes" id="UP000028990">
    <property type="component" value="Unassembled WGS sequence"/>
</dbReference>
<evidence type="ECO:0000256" key="13">
    <source>
        <dbReference type="SAM" id="MobiDB-lite"/>
    </source>
</evidence>
<dbReference type="GO" id="GO:0005044">
    <property type="term" value="F:scavenger receptor activity"/>
    <property type="evidence" value="ECO:0007669"/>
    <property type="project" value="InterPro"/>
</dbReference>
<dbReference type="OrthoDB" id="9836360at2759"/>
<evidence type="ECO:0000256" key="2">
    <source>
        <dbReference type="ARBA" id="ARBA00010665"/>
    </source>
</evidence>
<dbReference type="GO" id="GO:0030335">
    <property type="term" value="P:positive regulation of cell migration"/>
    <property type="evidence" value="ECO:0007669"/>
    <property type="project" value="InterPro"/>
</dbReference>
<evidence type="ECO:0000256" key="12">
    <source>
        <dbReference type="ARBA" id="ARBA00032815"/>
    </source>
</evidence>
<feature type="chain" id="PRO_5001873190" description="C-X-C motif chemokine 16" evidence="15">
    <location>
        <begin position="26"/>
        <end position="242"/>
    </location>
</feature>
<reference evidence="17 18" key="1">
    <citation type="submission" date="2013-11" db="EMBL/GenBank/DDBJ databases">
        <title>The Damaraland mole rat (Fukomys damarensis) genome and evolution of African mole rats.</title>
        <authorList>
            <person name="Gladyshev V.N."/>
            <person name="Fang X."/>
        </authorList>
    </citation>
    <scope>NUCLEOTIDE SEQUENCE [LARGE SCALE GENOMIC DNA]</scope>
    <source>
        <tissue evidence="17">Liver</tissue>
    </source>
</reference>
<keyword evidence="18" id="KW-1185">Reference proteome</keyword>
<dbReference type="GO" id="GO:0016020">
    <property type="term" value="C:membrane"/>
    <property type="evidence" value="ECO:0007669"/>
    <property type="project" value="UniProtKB-SubCell"/>
</dbReference>